<dbReference type="Proteomes" id="UP000194664">
    <property type="component" value="Unassembled WGS sequence"/>
</dbReference>
<reference evidence="2 3" key="1">
    <citation type="submission" date="2016-12" db="EMBL/GenBank/DDBJ databases">
        <title>The draft genome sequence of HSLHS2.</title>
        <authorList>
            <person name="Hu D."/>
            <person name="Wang L."/>
            <person name="Shao Z."/>
        </authorList>
    </citation>
    <scope>NUCLEOTIDE SEQUENCE [LARGE SCALE GENOMIC DNA]</scope>
    <source>
        <strain evidence="2">MCCC 1A06712</strain>
    </source>
</reference>
<feature type="signal peptide" evidence="1">
    <location>
        <begin position="1"/>
        <end position="23"/>
    </location>
</feature>
<evidence type="ECO:0008006" key="4">
    <source>
        <dbReference type="Google" id="ProtNLM"/>
    </source>
</evidence>
<evidence type="ECO:0000313" key="3">
    <source>
        <dbReference type="Proteomes" id="UP000194664"/>
    </source>
</evidence>
<keyword evidence="3" id="KW-1185">Reference proteome</keyword>
<accession>A0A251WUT7</accession>
<dbReference type="RefSeq" id="WP_133064557.1">
    <property type="nucleotide sequence ID" value="NZ_MSPP01000008.1"/>
</dbReference>
<sequence>MTKSFRAFVKAAVVAFAASSANAQNVPAGSSESAGVLIELNGAAEVEGACRISLMATNNSTADINALTLETVLFRQSGEVDRLTLFNLETLPMGRPRVRQFDIAGVACTDLSQILINGVATCEGDGLSPAICGDSLSLTSRIDLGLIG</sequence>
<evidence type="ECO:0000256" key="1">
    <source>
        <dbReference type="SAM" id="SignalP"/>
    </source>
</evidence>
<dbReference type="OrthoDB" id="7707524at2"/>
<keyword evidence="1" id="KW-0732">Signal</keyword>
<comment type="caution">
    <text evidence="2">The sequence shown here is derived from an EMBL/GenBank/DDBJ whole genome shotgun (WGS) entry which is preliminary data.</text>
</comment>
<organism evidence="2 3">
    <name type="scientific">Marivivens niveibacter</name>
    <dbReference type="NCBI Taxonomy" id="1930667"/>
    <lineage>
        <taxon>Bacteria</taxon>
        <taxon>Pseudomonadati</taxon>
        <taxon>Pseudomonadota</taxon>
        <taxon>Alphaproteobacteria</taxon>
        <taxon>Rhodobacterales</taxon>
        <taxon>Paracoccaceae</taxon>
        <taxon>Marivivens group</taxon>
        <taxon>Marivivens</taxon>
    </lineage>
</organism>
<feature type="chain" id="PRO_5012987734" description="Tat pathway signal sequence domain protein" evidence="1">
    <location>
        <begin position="24"/>
        <end position="148"/>
    </location>
</feature>
<gene>
    <name evidence="2" type="ORF">BVC71_15025</name>
</gene>
<name>A0A251WUT7_9RHOB</name>
<evidence type="ECO:0000313" key="2">
    <source>
        <dbReference type="EMBL" id="OUD08162.1"/>
    </source>
</evidence>
<dbReference type="AlphaFoldDB" id="A0A251WUT7"/>
<dbReference type="EMBL" id="MSPP01000008">
    <property type="protein sequence ID" value="OUD08162.1"/>
    <property type="molecule type" value="Genomic_DNA"/>
</dbReference>
<proteinExistence type="predicted"/>
<protein>
    <recommendedName>
        <fullName evidence="4">Tat pathway signal sequence domain protein</fullName>
    </recommendedName>
</protein>